<feature type="region of interest" description="Disordered" evidence="1">
    <location>
        <begin position="259"/>
        <end position="280"/>
    </location>
</feature>
<evidence type="ECO:0008006" key="4">
    <source>
        <dbReference type="Google" id="ProtNLM"/>
    </source>
</evidence>
<evidence type="ECO:0000313" key="2">
    <source>
        <dbReference type="EMBL" id="TFK17933.1"/>
    </source>
</evidence>
<sequence length="491" mass="52751">MPKAPARRQTRSSAALIAADARSSPPLPESDDTAAATSTDNAIDPASDDGSAPKDVYRPLHVLHLEELARAWDKDLRIPTVASWKAWAAARGVNPVNVHSWWYRRRHVAKKLRVKIPLDMYDIDIGTPPDIPPPPVKEEVEDIAVDGGIYARSSPYSEADHTLDPTQPPSSPFRPLHELLMEPLPMKKSDVCALSVDSGPGCSLLSPILDDLPPSSPIMFSPIMLSLDLLLFAGFVYESHRDSSSSRIPDSSSGFTDLSCFDSSDPLEENGSPGNPHSSVAEHLCSVDADLVRDAEPDVEAAVFPAAPTHSHCSSQVDNGRTEGGDDCSSGLTLGLDSRNRLTVADIDGSDSNDVNVARLDSGSGDVAGAQVSDQPFHEDSVVEDDAGVSANSEGKSMPHGAGVGDFSVYDEIEEIEERRRYGYHIVFTGDIHPQLLAIPFLDAIARVVHEDEAGGRNENARSELRFSVDGMRFATDGVGLLVLPKGGHYL</sequence>
<keyword evidence="3" id="KW-1185">Reference proteome</keyword>
<dbReference type="AlphaFoldDB" id="A0A5C3KE37"/>
<dbReference type="OrthoDB" id="3257151at2759"/>
<proteinExistence type="predicted"/>
<feature type="compositionally biased region" description="Basic residues" evidence="1">
    <location>
        <begin position="1"/>
        <end position="10"/>
    </location>
</feature>
<dbReference type="EMBL" id="ML210448">
    <property type="protein sequence ID" value="TFK17933.1"/>
    <property type="molecule type" value="Genomic_DNA"/>
</dbReference>
<dbReference type="Proteomes" id="UP000307440">
    <property type="component" value="Unassembled WGS sequence"/>
</dbReference>
<evidence type="ECO:0000313" key="3">
    <source>
        <dbReference type="Proteomes" id="UP000307440"/>
    </source>
</evidence>
<name>A0A5C3KE37_COPMA</name>
<gene>
    <name evidence="2" type="ORF">FA15DRAFT_732651</name>
</gene>
<organism evidence="2 3">
    <name type="scientific">Coprinopsis marcescibilis</name>
    <name type="common">Agaric fungus</name>
    <name type="synonym">Psathyrella marcescibilis</name>
    <dbReference type="NCBI Taxonomy" id="230819"/>
    <lineage>
        <taxon>Eukaryota</taxon>
        <taxon>Fungi</taxon>
        <taxon>Dikarya</taxon>
        <taxon>Basidiomycota</taxon>
        <taxon>Agaricomycotina</taxon>
        <taxon>Agaricomycetes</taxon>
        <taxon>Agaricomycetidae</taxon>
        <taxon>Agaricales</taxon>
        <taxon>Agaricineae</taxon>
        <taxon>Psathyrellaceae</taxon>
        <taxon>Coprinopsis</taxon>
    </lineage>
</organism>
<dbReference type="STRING" id="230819.A0A5C3KE37"/>
<reference evidence="2 3" key="1">
    <citation type="journal article" date="2019" name="Nat. Ecol. Evol.">
        <title>Megaphylogeny resolves global patterns of mushroom evolution.</title>
        <authorList>
            <person name="Varga T."/>
            <person name="Krizsan K."/>
            <person name="Foldi C."/>
            <person name="Dima B."/>
            <person name="Sanchez-Garcia M."/>
            <person name="Sanchez-Ramirez S."/>
            <person name="Szollosi G.J."/>
            <person name="Szarkandi J.G."/>
            <person name="Papp V."/>
            <person name="Albert L."/>
            <person name="Andreopoulos W."/>
            <person name="Angelini C."/>
            <person name="Antonin V."/>
            <person name="Barry K.W."/>
            <person name="Bougher N.L."/>
            <person name="Buchanan P."/>
            <person name="Buyck B."/>
            <person name="Bense V."/>
            <person name="Catcheside P."/>
            <person name="Chovatia M."/>
            <person name="Cooper J."/>
            <person name="Damon W."/>
            <person name="Desjardin D."/>
            <person name="Finy P."/>
            <person name="Geml J."/>
            <person name="Haridas S."/>
            <person name="Hughes K."/>
            <person name="Justo A."/>
            <person name="Karasinski D."/>
            <person name="Kautmanova I."/>
            <person name="Kiss B."/>
            <person name="Kocsube S."/>
            <person name="Kotiranta H."/>
            <person name="LaButti K.M."/>
            <person name="Lechner B.E."/>
            <person name="Liimatainen K."/>
            <person name="Lipzen A."/>
            <person name="Lukacs Z."/>
            <person name="Mihaltcheva S."/>
            <person name="Morgado L.N."/>
            <person name="Niskanen T."/>
            <person name="Noordeloos M.E."/>
            <person name="Ohm R.A."/>
            <person name="Ortiz-Santana B."/>
            <person name="Ovrebo C."/>
            <person name="Racz N."/>
            <person name="Riley R."/>
            <person name="Savchenko A."/>
            <person name="Shiryaev A."/>
            <person name="Soop K."/>
            <person name="Spirin V."/>
            <person name="Szebenyi C."/>
            <person name="Tomsovsky M."/>
            <person name="Tulloss R.E."/>
            <person name="Uehling J."/>
            <person name="Grigoriev I.V."/>
            <person name="Vagvolgyi C."/>
            <person name="Papp T."/>
            <person name="Martin F.M."/>
            <person name="Miettinen O."/>
            <person name="Hibbett D.S."/>
            <person name="Nagy L.G."/>
        </authorList>
    </citation>
    <scope>NUCLEOTIDE SEQUENCE [LARGE SCALE GENOMIC DNA]</scope>
    <source>
        <strain evidence="2 3">CBS 121175</strain>
    </source>
</reference>
<feature type="region of interest" description="Disordered" evidence="1">
    <location>
        <begin position="306"/>
        <end position="327"/>
    </location>
</feature>
<accession>A0A5C3KE37</accession>
<protein>
    <recommendedName>
        <fullName evidence="4">Homeobox domain-containing protein</fullName>
    </recommendedName>
</protein>
<feature type="region of interest" description="Disordered" evidence="1">
    <location>
        <begin position="1"/>
        <end position="54"/>
    </location>
</feature>
<evidence type="ECO:0000256" key="1">
    <source>
        <dbReference type="SAM" id="MobiDB-lite"/>
    </source>
</evidence>